<evidence type="ECO:0000313" key="1">
    <source>
        <dbReference type="EMBL" id="KAH3854013.1"/>
    </source>
</evidence>
<accession>A0A9D4L9Z0</accession>
<gene>
    <name evidence="1" type="ORF">DPMN_096552</name>
</gene>
<dbReference type="EMBL" id="JAIWYP010000003">
    <property type="protein sequence ID" value="KAH3854013.1"/>
    <property type="molecule type" value="Genomic_DNA"/>
</dbReference>
<keyword evidence="2" id="KW-1185">Reference proteome</keyword>
<dbReference type="AlphaFoldDB" id="A0A9D4L9Z0"/>
<organism evidence="1 2">
    <name type="scientific">Dreissena polymorpha</name>
    <name type="common">Zebra mussel</name>
    <name type="synonym">Mytilus polymorpha</name>
    <dbReference type="NCBI Taxonomy" id="45954"/>
    <lineage>
        <taxon>Eukaryota</taxon>
        <taxon>Metazoa</taxon>
        <taxon>Spiralia</taxon>
        <taxon>Lophotrochozoa</taxon>
        <taxon>Mollusca</taxon>
        <taxon>Bivalvia</taxon>
        <taxon>Autobranchia</taxon>
        <taxon>Heteroconchia</taxon>
        <taxon>Euheterodonta</taxon>
        <taxon>Imparidentia</taxon>
        <taxon>Neoheterodontei</taxon>
        <taxon>Myida</taxon>
        <taxon>Dreissenoidea</taxon>
        <taxon>Dreissenidae</taxon>
        <taxon>Dreissena</taxon>
    </lineage>
</organism>
<evidence type="ECO:0000313" key="2">
    <source>
        <dbReference type="Proteomes" id="UP000828390"/>
    </source>
</evidence>
<proteinExistence type="predicted"/>
<reference evidence="1" key="2">
    <citation type="submission" date="2020-11" db="EMBL/GenBank/DDBJ databases">
        <authorList>
            <person name="McCartney M.A."/>
            <person name="Auch B."/>
            <person name="Kono T."/>
            <person name="Mallez S."/>
            <person name="Becker A."/>
            <person name="Gohl D.M."/>
            <person name="Silverstein K.A.T."/>
            <person name="Koren S."/>
            <person name="Bechman K.B."/>
            <person name="Herman A."/>
            <person name="Abrahante J.E."/>
            <person name="Garbe J."/>
        </authorList>
    </citation>
    <scope>NUCLEOTIDE SEQUENCE</scope>
    <source>
        <strain evidence="1">Duluth1</strain>
        <tissue evidence="1">Whole animal</tissue>
    </source>
</reference>
<dbReference type="Proteomes" id="UP000828390">
    <property type="component" value="Unassembled WGS sequence"/>
</dbReference>
<name>A0A9D4L9Z0_DREPO</name>
<reference evidence="1" key="1">
    <citation type="journal article" date="2019" name="bioRxiv">
        <title>The Genome of the Zebra Mussel, Dreissena polymorpha: A Resource for Invasive Species Research.</title>
        <authorList>
            <person name="McCartney M.A."/>
            <person name="Auch B."/>
            <person name="Kono T."/>
            <person name="Mallez S."/>
            <person name="Zhang Y."/>
            <person name="Obille A."/>
            <person name="Becker A."/>
            <person name="Abrahante J.E."/>
            <person name="Garbe J."/>
            <person name="Badalamenti J.P."/>
            <person name="Herman A."/>
            <person name="Mangelson H."/>
            <person name="Liachko I."/>
            <person name="Sullivan S."/>
            <person name="Sone E.D."/>
            <person name="Koren S."/>
            <person name="Silverstein K.A.T."/>
            <person name="Beckman K.B."/>
            <person name="Gohl D.M."/>
        </authorList>
    </citation>
    <scope>NUCLEOTIDE SEQUENCE</scope>
    <source>
        <strain evidence="1">Duluth1</strain>
        <tissue evidence="1">Whole animal</tissue>
    </source>
</reference>
<sequence length="66" mass="7346">MRLGSKLTTPMLSPDMKTLYRKEVQQSSSLKLQGSLIKYFMLNIEGGTARQIEPQSLGLVTQDTGE</sequence>
<comment type="caution">
    <text evidence="1">The sequence shown here is derived from an EMBL/GenBank/DDBJ whole genome shotgun (WGS) entry which is preliminary data.</text>
</comment>
<protein>
    <submittedName>
        <fullName evidence="1">Uncharacterized protein</fullName>
    </submittedName>
</protein>